<feature type="non-terminal residue" evidence="3">
    <location>
        <position position="1"/>
    </location>
</feature>
<reference evidence="3" key="1">
    <citation type="submission" date="2018-06" db="EMBL/GenBank/DDBJ databases">
        <authorList>
            <person name="Zhirakovskaya E."/>
        </authorList>
    </citation>
    <scope>NUCLEOTIDE SEQUENCE</scope>
</reference>
<accession>A0A3B0RRL1</accession>
<dbReference type="PANTHER" id="PTHR43861">
    <property type="entry name" value="TRANS-ACONITATE 2-METHYLTRANSFERASE-RELATED"/>
    <property type="match status" value="1"/>
</dbReference>
<keyword evidence="1" id="KW-0808">Transferase</keyword>
<dbReference type="SUPFAM" id="SSF53335">
    <property type="entry name" value="S-adenosyl-L-methionine-dependent methyltransferases"/>
    <property type="match status" value="1"/>
</dbReference>
<dbReference type="GO" id="GO:0016740">
    <property type="term" value="F:transferase activity"/>
    <property type="evidence" value="ECO:0007669"/>
    <property type="project" value="UniProtKB-KW"/>
</dbReference>
<dbReference type="EMBL" id="UOEH01000194">
    <property type="protein sequence ID" value="VAV96334.1"/>
    <property type="molecule type" value="Genomic_DNA"/>
</dbReference>
<protein>
    <recommendedName>
        <fullName evidence="2">Methyltransferase domain-containing protein</fullName>
    </recommendedName>
</protein>
<feature type="domain" description="Methyltransferase" evidence="2">
    <location>
        <begin position="47"/>
        <end position="127"/>
    </location>
</feature>
<dbReference type="InterPro" id="IPR041698">
    <property type="entry name" value="Methyltransf_25"/>
</dbReference>
<evidence type="ECO:0000256" key="1">
    <source>
        <dbReference type="ARBA" id="ARBA00022679"/>
    </source>
</evidence>
<sequence length="260" mass="27850">ELIGEYYRITHDVPEKQEARFRAYIANGPARGELILDALSPPPQSTIVDIGCGSGGFLVAAARKGCCVVGVDIGLRWLVICAKRLAEEGANIELVCADIAAPPFAGQSFDAAIAADLMEHIADPAPAATAIAGMIGDNGKIFVSGVNRYTLAPYPLAGLWGVGFLPGFLRRRYITMRTGLDTLRYARLASPFGTTRLFRRAGFEIISAAPLNVAVPVKKIGARMRGHPIAVYNKLRTIHGIKQLLVLVGPAFELVARKKA</sequence>
<organism evidence="3">
    <name type="scientific">hydrothermal vent metagenome</name>
    <dbReference type="NCBI Taxonomy" id="652676"/>
    <lineage>
        <taxon>unclassified sequences</taxon>
        <taxon>metagenomes</taxon>
        <taxon>ecological metagenomes</taxon>
    </lineage>
</organism>
<dbReference type="Gene3D" id="3.40.50.150">
    <property type="entry name" value="Vaccinia Virus protein VP39"/>
    <property type="match status" value="1"/>
</dbReference>
<dbReference type="InterPro" id="IPR029063">
    <property type="entry name" value="SAM-dependent_MTases_sf"/>
</dbReference>
<dbReference type="AlphaFoldDB" id="A0A3B0RRL1"/>
<evidence type="ECO:0000259" key="2">
    <source>
        <dbReference type="Pfam" id="PF13649"/>
    </source>
</evidence>
<name>A0A3B0RRL1_9ZZZZ</name>
<proteinExistence type="predicted"/>
<gene>
    <name evidence="3" type="ORF">MNBD_ALPHA05-91</name>
</gene>
<evidence type="ECO:0000313" key="3">
    <source>
        <dbReference type="EMBL" id="VAV96334.1"/>
    </source>
</evidence>
<dbReference type="Pfam" id="PF13649">
    <property type="entry name" value="Methyltransf_25"/>
    <property type="match status" value="1"/>
</dbReference>
<dbReference type="CDD" id="cd02440">
    <property type="entry name" value="AdoMet_MTases"/>
    <property type="match status" value="1"/>
</dbReference>